<evidence type="ECO:0000313" key="1">
    <source>
        <dbReference type="EMBL" id="CAD8333430.1"/>
    </source>
</evidence>
<proteinExistence type="predicted"/>
<dbReference type="EMBL" id="HBEF01008813">
    <property type="protein sequence ID" value="CAD8333430.1"/>
    <property type="molecule type" value="Transcribed_RNA"/>
</dbReference>
<sequence>MYSIMMSIGITKMVLKIMVLGAALPMLTLSFQSPSTASWAPAVQHKHGMEIAFADHRRVGWIRPASRTQGNVGSITSLGSTASPRSHFTASMKGDVQPAQATQVMPTEKIAADDAKNDKETKYDLPWSQIQEWALRDQLPKYTMILALKNANGEEVAASYALWRSLTTDVAELAGYPVDFLQRVHDDLIARNATILQSTPKQLPYMDSYTFSSSGGVSGNVFDVPGIADGAKIETSKVDNIQLTLPKGYIRTADGSAAYELGITVQTTPEATDGVVNGAAAAGGAMLNSVANAATTASASSSSLSSGIGNAVGNQLTDDQFLVRMGTTAGIALTAATAMNMLSHHLTVNVFWV</sequence>
<accession>A0A7R9ZL95</accession>
<dbReference type="AlphaFoldDB" id="A0A7R9ZL95"/>
<organism evidence="1">
    <name type="scientific">Craspedostauros australis</name>
    <dbReference type="NCBI Taxonomy" id="1486917"/>
    <lineage>
        <taxon>Eukaryota</taxon>
        <taxon>Sar</taxon>
        <taxon>Stramenopiles</taxon>
        <taxon>Ochrophyta</taxon>
        <taxon>Bacillariophyta</taxon>
        <taxon>Bacillariophyceae</taxon>
        <taxon>Bacillariophycidae</taxon>
        <taxon>Naviculales</taxon>
        <taxon>Naviculaceae</taxon>
        <taxon>Craspedostauros</taxon>
    </lineage>
</organism>
<reference evidence="1" key="1">
    <citation type="submission" date="2021-01" db="EMBL/GenBank/DDBJ databases">
        <authorList>
            <person name="Corre E."/>
            <person name="Pelletier E."/>
            <person name="Niang G."/>
            <person name="Scheremetjew M."/>
            <person name="Finn R."/>
            <person name="Kale V."/>
            <person name="Holt S."/>
            <person name="Cochrane G."/>
            <person name="Meng A."/>
            <person name="Brown T."/>
            <person name="Cohen L."/>
        </authorList>
    </citation>
    <scope>NUCLEOTIDE SEQUENCE</scope>
    <source>
        <strain evidence="1">CCMP3328</strain>
    </source>
</reference>
<name>A0A7R9ZL95_9STRA</name>
<protein>
    <submittedName>
        <fullName evidence="1">Uncharacterized protein</fullName>
    </submittedName>
</protein>
<gene>
    <name evidence="1" type="ORF">CAUS1442_LOCUS5532</name>
</gene>